<organism evidence="2 3">
    <name type="scientific">Limnospira maxima CS-328</name>
    <dbReference type="NCBI Taxonomy" id="513049"/>
    <lineage>
        <taxon>Bacteria</taxon>
        <taxon>Bacillati</taxon>
        <taxon>Cyanobacteriota</taxon>
        <taxon>Cyanophyceae</taxon>
        <taxon>Oscillatoriophycideae</taxon>
        <taxon>Oscillatoriales</taxon>
        <taxon>Sirenicapillariaceae</taxon>
        <taxon>Limnospira</taxon>
    </lineage>
</organism>
<sequence length="61" mass="6977">MPLFRSFTVLRPTLPIPRQGTETVSAIFEPTKPLSQPDDRISQTRKAKLQKLVNLESDRQV</sequence>
<accession>B5W9S0</accession>
<evidence type="ECO:0000313" key="3">
    <source>
        <dbReference type="Proteomes" id="UP000004061"/>
    </source>
</evidence>
<evidence type="ECO:0000313" key="2">
    <source>
        <dbReference type="EMBL" id="EDZ91737.1"/>
    </source>
</evidence>
<gene>
    <name evidence="2" type="ORF">AmaxDRAFT_5520</name>
</gene>
<dbReference type="AlphaFoldDB" id="B5W9S0"/>
<dbReference type="EMBL" id="ABYK01000092">
    <property type="protein sequence ID" value="EDZ91737.1"/>
    <property type="molecule type" value="Genomic_DNA"/>
</dbReference>
<evidence type="ECO:0000256" key="1">
    <source>
        <dbReference type="SAM" id="MobiDB-lite"/>
    </source>
</evidence>
<protein>
    <submittedName>
        <fullName evidence="2">Uncharacterized protein</fullName>
    </submittedName>
</protein>
<reference evidence="2 3" key="1">
    <citation type="journal article" date="2011" name="Appl. Environ. Microbiol.">
        <title>Contribution of a Sodium Ion Gradient to Energy Conservation during Fermentation in the Cyanobacterium Arthrospira (Spirulina) maxima CS-328.</title>
        <authorList>
            <person name="Carrieri D."/>
            <person name="Ananyev G."/>
            <person name="Lenz O."/>
            <person name="Bryant D.A."/>
            <person name="Dismukes G.C."/>
        </authorList>
    </citation>
    <scope>NUCLEOTIDE SEQUENCE [LARGE SCALE GENOMIC DNA]</scope>
    <source>
        <strain evidence="2 3">CS-328</strain>
    </source>
</reference>
<proteinExistence type="predicted"/>
<dbReference type="RefSeq" id="WP_006670866.1">
    <property type="nucleotide sequence ID" value="NZ_ABYK01000092.1"/>
</dbReference>
<comment type="caution">
    <text evidence="2">The sequence shown here is derived from an EMBL/GenBank/DDBJ whole genome shotgun (WGS) entry which is preliminary data.</text>
</comment>
<keyword evidence="3" id="KW-1185">Reference proteome</keyword>
<name>B5W9S0_LIMMA</name>
<dbReference type="Proteomes" id="UP000004061">
    <property type="component" value="Unassembled WGS sequence"/>
</dbReference>
<feature type="region of interest" description="Disordered" evidence="1">
    <location>
        <begin position="21"/>
        <end position="43"/>
    </location>
</feature>